<accession>A0A1Y2HDX1</accession>
<evidence type="ECO:0000256" key="3">
    <source>
        <dbReference type="ARBA" id="ARBA00011276"/>
    </source>
</evidence>
<keyword evidence="10" id="KW-1185">Reference proteome</keyword>
<dbReference type="Proteomes" id="UP000193411">
    <property type="component" value="Unassembled WGS sequence"/>
</dbReference>
<feature type="transmembrane region" description="Helical" evidence="8">
    <location>
        <begin position="52"/>
        <end position="71"/>
    </location>
</feature>
<gene>
    <name evidence="9" type="ORF">BCR44DRAFT_1515202</name>
</gene>
<keyword evidence="6 8" id="KW-1133">Transmembrane helix</keyword>
<comment type="caution">
    <text evidence="9">The sequence shown here is derived from an EMBL/GenBank/DDBJ whole genome shotgun (WGS) entry which is preliminary data.</text>
</comment>
<comment type="subcellular location">
    <subcellularLocation>
        <location evidence="1">Endoplasmic reticulum membrane</location>
        <topology evidence="1">Multi-pass membrane protein</topology>
    </subcellularLocation>
</comment>
<keyword evidence="7 8" id="KW-0472">Membrane</keyword>
<comment type="similarity">
    <text evidence="2">Belongs to the membrane magnesium transporter (TC 1.A.67) family.</text>
</comment>
<evidence type="ECO:0000256" key="2">
    <source>
        <dbReference type="ARBA" id="ARBA00006109"/>
    </source>
</evidence>
<keyword evidence="4 8" id="KW-0812">Transmembrane</keyword>
<dbReference type="GO" id="GO:0005794">
    <property type="term" value="C:Golgi apparatus"/>
    <property type="evidence" value="ECO:0007669"/>
    <property type="project" value="TreeGrafter"/>
</dbReference>
<dbReference type="Pfam" id="PF10270">
    <property type="entry name" value="MMgT"/>
    <property type="match status" value="1"/>
</dbReference>
<dbReference type="EMBL" id="MCFL01000042">
    <property type="protein sequence ID" value="ORZ32749.1"/>
    <property type="molecule type" value="Genomic_DNA"/>
</dbReference>
<dbReference type="PANTHER" id="PTHR21181:SF7">
    <property type="entry name" value="ER MEMBRANE PROTEIN COMPLEX SUBUNIT 5"/>
    <property type="match status" value="1"/>
</dbReference>
<evidence type="ECO:0000256" key="1">
    <source>
        <dbReference type="ARBA" id="ARBA00004477"/>
    </source>
</evidence>
<dbReference type="OrthoDB" id="44756at2759"/>
<sequence length="117" mass="12783">MTSMSTPQPNYFGRLVILLSLALLAHAGYSAFEHIAYLKSTDRVQDGLTLDIVLEALVATALCLVGLVLVADPLMEIALESELSKQSRDVFDARPSYRSLGHRGRHFGQVLAQAVNQ</sequence>
<organism evidence="9 10">
    <name type="scientific">Catenaria anguillulae PL171</name>
    <dbReference type="NCBI Taxonomy" id="765915"/>
    <lineage>
        <taxon>Eukaryota</taxon>
        <taxon>Fungi</taxon>
        <taxon>Fungi incertae sedis</taxon>
        <taxon>Blastocladiomycota</taxon>
        <taxon>Blastocladiomycetes</taxon>
        <taxon>Blastocladiales</taxon>
        <taxon>Catenariaceae</taxon>
        <taxon>Catenaria</taxon>
    </lineage>
</organism>
<keyword evidence="5" id="KW-0256">Endoplasmic reticulum</keyword>
<evidence type="ECO:0000313" key="10">
    <source>
        <dbReference type="Proteomes" id="UP000193411"/>
    </source>
</evidence>
<reference evidence="9 10" key="1">
    <citation type="submission" date="2016-07" db="EMBL/GenBank/DDBJ databases">
        <title>Pervasive Adenine N6-methylation of Active Genes in Fungi.</title>
        <authorList>
            <consortium name="DOE Joint Genome Institute"/>
            <person name="Mondo S.J."/>
            <person name="Dannebaum R.O."/>
            <person name="Kuo R.C."/>
            <person name="Labutti K."/>
            <person name="Haridas S."/>
            <person name="Kuo A."/>
            <person name="Salamov A."/>
            <person name="Ahrendt S.R."/>
            <person name="Lipzen A."/>
            <person name="Sullivan W."/>
            <person name="Andreopoulos W.B."/>
            <person name="Clum A."/>
            <person name="Lindquist E."/>
            <person name="Daum C."/>
            <person name="Ramamoorthy G.K."/>
            <person name="Gryganskyi A."/>
            <person name="Culley D."/>
            <person name="Magnuson J.K."/>
            <person name="James T.Y."/>
            <person name="O'Malley M.A."/>
            <person name="Stajich J.E."/>
            <person name="Spatafora J.W."/>
            <person name="Visel A."/>
            <person name="Grigoriev I.V."/>
        </authorList>
    </citation>
    <scope>NUCLEOTIDE SEQUENCE [LARGE SCALE GENOMIC DNA]</scope>
    <source>
        <strain evidence="9 10">PL171</strain>
    </source>
</reference>
<comment type="subunit">
    <text evidence="3">Component of the ER membrane protein complex (EMC).</text>
</comment>
<dbReference type="AlphaFoldDB" id="A0A1Y2HDX1"/>
<evidence type="ECO:0000256" key="7">
    <source>
        <dbReference type="ARBA" id="ARBA00023136"/>
    </source>
</evidence>
<proteinExistence type="inferred from homology"/>
<name>A0A1Y2HDX1_9FUNG</name>
<evidence type="ECO:0000256" key="8">
    <source>
        <dbReference type="SAM" id="Phobius"/>
    </source>
</evidence>
<dbReference type="GO" id="GO:0072546">
    <property type="term" value="C:EMC complex"/>
    <property type="evidence" value="ECO:0007669"/>
    <property type="project" value="TreeGrafter"/>
</dbReference>
<evidence type="ECO:0000256" key="4">
    <source>
        <dbReference type="ARBA" id="ARBA00022692"/>
    </source>
</evidence>
<dbReference type="PANTHER" id="PTHR21181">
    <property type="match status" value="1"/>
</dbReference>
<dbReference type="GO" id="GO:0005769">
    <property type="term" value="C:early endosome"/>
    <property type="evidence" value="ECO:0007669"/>
    <property type="project" value="TreeGrafter"/>
</dbReference>
<dbReference type="GO" id="GO:0022890">
    <property type="term" value="F:inorganic cation transmembrane transporter activity"/>
    <property type="evidence" value="ECO:0007669"/>
    <property type="project" value="TreeGrafter"/>
</dbReference>
<dbReference type="GO" id="GO:0005886">
    <property type="term" value="C:plasma membrane"/>
    <property type="evidence" value="ECO:0007669"/>
    <property type="project" value="TreeGrafter"/>
</dbReference>
<evidence type="ECO:0000256" key="5">
    <source>
        <dbReference type="ARBA" id="ARBA00022824"/>
    </source>
</evidence>
<dbReference type="InterPro" id="IPR018937">
    <property type="entry name" value="MMgT"/>
</dbReference>
<protein>
    <submittedName>
        <fullName evidence="9">Membrane magnesium transporter-domain-containing protein</fullName>
    </submittedName>
</protein>
<evidence type="ECO:0000313" key="9">
    <source>
        <dbReference type="EMBL" id="ORZ32749.1"/>
    </source>
</evidence>
<feature type="transmembrane region" description="Helical" evidence="8">
    <location>
        <begin position="12"/>
        <end position="32"/>
    </location>
</feature>
<evidence type="ECO:0000256" key="6">
    <source>
        <dbReference type="ARBA" id="ARBA00022989"/>
    </source>
</evidence>
<dbReference type="STRING" id="765915.A0A1Y2HDX1"/>